<dbReference type="PhylomeDB" id="R7Q5W9"/>
<evidence type="ECO:0000313" key="4">
    <source>
        <dbReference type="Proteomes" id="UP000012073"/>
    </source>
</evidence>
<dbReference type="InterPro" id="IPR001584">
    <property type="entry name" value="Integrase_cat-core"/>
</dbReference>
<dbReference type="Pfam" id="PF17919">
    <property type="entry name" value="RT_RNaseH_2"/>
    <property type="match status" value="1"/>
</dbReference>
<dbReference type="CDD" id="cd01647">
    <property type="entry name" value="RT_LTR"/>
    <property type="match status" value="1"/>
</dbReference>
<proteinExistence type="predicted"/>
<dbReference type="Pfam" id="PF00078">
    <property type="entry name" value="RVT_1"/>
    <property type="match status" value="1"/>
</dbReference>
<dbReference type="InterPro" id="IPR012337">
    <property type="entry name" value="RNaseH-like_sf"/>
</dbReference>
<keyword evidence="1" id="KW-0511">Multifunctional enzyme</keyword>
<dbReference type="SUPFAM" id="SSF56672">
    <property type="entry name" value="DNA/RNA polymerases"/>
    <property type="match status" value="1"/>
</dbReference>
<dbReference type="InterPro" id="IPR041577">
    <property type="entry name" value="RT_RNaseH_2"/>
</dbReference>
<dbReference type="Gene3D" id="3.30.70.270">
    <property type="match status" value="2"/>
</dbReference>
<sequence length="388" mass="43802">MPFRLMNALSTFQRMMDTILPGVSFVRVHHDEVVVFSKNLEKHLRHLQQLLDVIDEAGPKLKLTKCNFAQAKIKLIGHIVDKSGIDVDLGKFEEIRNAPIPTTTTELKSFLGLASYYRRFIYKFADIAAILFAATSGNARLKWTGEIPEAFQELRIKLTSPPVLAYPDFEKPFIVETDASSVSVGAVLAQKTIQYASRSMNTSERKYSACERESLAILKGFHEDIGHWDLKTTRQFVTERYWWPTVYMDVRDYVKSGDGCQMARPILKYKNTLRFPISSLFDVFCVDFGGPFPATSFGKRFLLVAVEHLTGWPIAIATADSTAQVVLDFVKREIMYSFGPPQTIVPDNVTSFTASAVLASWLGTASRGAQFSPTLPCLMVERREWSER</sequence>
<evidence type="ECO:0000259" key="2">
    <source>
        <dbReference type="PROSITE" id="PS50994"/>
    </source>
</evidence>
<name>R7Q5W9_CHOCR</name>
<dbReference type="PROSITE" id="PS50994">
    <property type="entry name" value="INTEGRASE"/>
    <property type="match status" value="1"/>
</dbReference>
<dbReference type="OrthoDB" id="5593162at2759"/>
<dbReference type="KEGG" id="ccp:CHC_T00002183001"/>
<dbReference type="Proteomes" id="UP000012073">
    <property type="component" value="Unassembled WGS sequence"/>
</dbReference>
<dbReference type="STRING" id="2769.R7Q5W9"/>
<dbReference type="GeneID" id="17320929"/>
<dbReference type="Gene3D" id="1.10.340.70">
    <property type="match status" value="1"/>
</dbReference>
<dbReference type="SUPFAM" id="SSF53098">
    <property type="entry name" value="Ribonuclease H-like"/>
    <property type="match status" value="1"/>
</dbReference>
<accession>R7Q5W9</accession>
<dbReference type="GO" id="GO:0003676">
    <property type="term" value="F:nucleic acid binding"/>
    <property type="evidence" value="ECO:0007669"/>
    <property type="project" value="InterPro"/>
</dbReference>
<evidence type="ECO:0000313" key="3">
    <source>
        <dbReference type="EMBL" id="CDF33409.1"/>
    </source>
</evidence>
<organism evidence="3 4">
    <name type="scientific">Chondrus crispus</name>
    <name type="common">Carrageen Irish moss</name>
    <name type="synonym">Polymorpha crispa</name>
    <dbReference type="NCBI Taxonomy" id="2769"/>
    <lineage>
        <taxon>Eukaryota</taxon>
        <taxon>Rhodophyta</taxon>
        <taxon>Florideophyceae</taxon>
        <taxon>Rhodymeniophycidae</taxon>
        <taxon>Gigartinales</taxon>
        <taxon>Gigartinaceae</taxon>
        <taxon>Chondrus</taxon>
    </lineage>
</organism>
<dbReference type="InterPro" id="IPR043502">
    <property type="entry name" value="DNA/RNA_pol_sf"/>
</dbReference>
<dbReference type="PANTHER" id="PTHR37984">
    <property type="entry name" value="PROTEIN CBG26694"/>
    <property type="match status" value="1"/>
</dbReference>
<gene>
    <name evidence="3" type="ORF">CHC_T00002183001</name>
</gene>
<dbReference type="PANTHER" id="PTHR37984:SF5">
    <property type="entry name" value="PROTEIN NYNRIN-LIKE"/>
    <property type="match status" value="1"/>
</dbReference>
<dbReference type="InterPro" id="IPR000477">
    <property type="entry name" value="RT_dom"/>
</dbReference>
<evidence type="ECO:0000256" key="1">
    <source>
        <dbReference type="ARBA" id="ARBA00023268"/>
    </source>
</evidence>
<dbReference type="InterPro" id="IPR036397">
    <property type="entry name" value="RNaseH_sf"/>
</dbReference>
<dbReference type="Gramene" id="CDF33409">
    <property type="protein sequence ID" value="CDF33409"/>
    <property type="gene ID" value="CHC_T00002183001"/>
</dbReference>
<dbReference type="RefSeq" id="XP_005713212.1">
    <property type="nucleotide sequence ID" value="XM_005713155.1"/>
</dbReference>
<dbReference type="AlphaFoldDB" id="R7Q5W9"/>
<dbReference type="EMBL" id="HG001644">
    <property type="protein sequence ID" value="CDF33409.1"/>
    <property type="molecule type" value="Genomic_DNA"/>
</dbReference>
<dbReference type="GO" id="GO:0003824">
    <property type="term" value="F:catalytic activity"/>
    <property type="evidence" value="ECO:0007669"/>
    <property type="project" value="UniProtKB-KW"/>
</dbReference>
<dbReference type="InterPro" id="IPR050951">
    <property type="entry name" value="Retrovirus_Pol_polyprotein"/>
</dbReference>
<reference evidence="4" key="1">
    <citation type="journal article" date="2013" name="Proc. Natl. Acad. Sci. U.S.A.">
        <title>Genome structure and metabolic features in the red seaweed Chondrus crispus shed light on evolution of the Archaeplastida.</title>
        <authorList>
            <person name="Collen J."/>
            <person name="Porcel B."/>
            <person name="Carre W."/>
            <person name="Ball S.G."/>
            <person name="Chaparro C."/>
            <person name="Tonon T."/>
            <person name="Barbeyron T."/>
            <person name="Michel G."/>
            <person name="Noel B."/>
            <person name="Valentin K."/>
            <person name="Elias M."/>
            <person name="Artiguenave F."/>
            <person name="Arun A."/>
            <person name="Aury J.M."/>
            <person name="Barbosa-Neto J.F."/>
            <person name="Bothwell J.H."/>
            <person name="Bouget F.Y."/>
            <person name="Brillet L."/>
            <person name="Cabello-Hurtado F."/>
            <person name="Capella-Gutierrez S."/>
            <person name="Charrier B."/>
            <person name="Cladiere L."/>
            <person name="Cock J.M."/>
            <person name="Coelho S.M."/>
            <person name="Colleoni C."/>
            <person name="Czjzek M."/>
            <person name="Da Silva C."/>
            <person name="Delage L."/>
            <person name="Denoeud F."/>
            <person name="Deschamps P."/>
            <person name="Dittami S.M."/>
            <person name="Gabaldon T."/>
            <person name="Gachon C.M."/>
            <person name="Groisillier A."/>
            <person name="Herve C."/>
            <person name="Jabbari K."/>
            <person name="Katinka M."/>
            <person name="Kloareg B."/>
            <person name="Kowalczyk N."/>
            <person name="Labadie K."/>
            <person name="Leblanc C."/>
            <person name="Lopez P.J."/>
            <person name="McLachlan D.H."/>
            <person name="Meslet-Cladiere L."/>
            <person name="Moustafa A."/>
            <person name="Nehr Z."/>
            <person name="Nyvall Collen P."/>
            <person name="Panaud O."/>
            <person name="Partensky F."/>
            <person name="Poulain J."/>
            <person name="Rensing S.A."/>
            <person name="Rousvoal S."/>
            <person name="Samson G."/>
            <person name="Symeonidi A."/>
            <person name="Weissenbach J."/>
            <person name="Zambounis A."/>
            <person name="Wincker P."/>
            <person name="Boyen C."/>
        </authorList>
    </citation>
    <scope>NUCLEOTIDE SEQUENCE [LARGE SCALE GENOMIC DNA]</scope>
    <source>
        <strain evidence="4">cv. Stackhouse</strain>
    </source>
</reference>
<dbReference type="Gene3D" id="3.30.420.10">
    <property type="entry name" value="Ribonuclease H-like superfamily/Ribonuclease H"/>
    <property type="match status" value="1"/>
</dbReference>
<keyword evidence="4" id="KW-1185">Reference proteome</keyword>
<dbReference type="FunFam" id="3.30.70.270:FF:000020">
    <property type="entry name" value="Transposon Tf2-6 polyprotein-like Protein"/>
    <property type="match status" value="1"/>
</dbReference>
<dbReference type="GO" id="GO:0015074">
    <property type="term" value="P:DNA integration"/>
    <property type="evidence" value="ECO:0007669"/>
    <property type="project" value="InterPro"/>
</dbReference>
<protein>
    <recommendedName>
        <fullName evidence="2">Integrase catalytic domain-containing protein</fullName>
    </recommendedName>
</protein>
<feature type="domain" description="Integrase catalytic" evidence="2">
    <location>
        <begin position="272"/>
        <end position="388"/>
    </location>
</feature>
<dbReference type="InterPro" id="IPR043128">
    <property type="entry name" value="Rev_trsase/Diguanyl_cyclase"/>
</dbReference>